<dbReference type="EMBL" id="BAHE01000002">
    <property type="protein sequence ID" value="GAB98752.1"/>
    <property type="molecule type" value="Genomic_DNA"/>
</dbReference>
<proteinExistence type="predicted"/>
<evidence type="ECO:0000313" key="3">
    <source>
        <dbReference type="Proteomes" id="UP000035058"/>
    </source>
</evidence>
<evidence type="ECO:0000256" key="1">
    <source>
        <dbReference type="SAM" id="MobiDB-lite"/>
    </source>
</evidence>
<dbReference type="Proteomes" id="UP000035058">
    <property type="component" value="Unassembled WGS sequence"/>
</dbReference>
<keyword evidence="3" id="KW-1185">Reference proteome</keyword>
<sequence>MFSTPRGTAPSSKGKSSRRSVPVALIDLADRPGDDMIDRAGVDSLAGAIYMTGTVTAVGKRRDVNRLRDHAPRSTRPHMSCRFNRPSWREPIPNRRETAIGTGDVDGRTVRLAEQCGVH</sequence>
<gene>
    <name evidence="2" type="ORF">GONAM_02_02760</name>
</gene>
<accession>K6X314</accession>
<protein>
    <submittedName>
        <fullName evidence="2">Uncharacterized protein</fullName>
    </submittedName>
</protein>
<dbReference type="AlphaFoldDB" id="K6X314"/>
<feature type="region of interest" description="Disordered" evidence="1">
    <location>
        <begin position="1"/>
        <end position="21"/>
    </location>
</feature>
<feature type="region of interest" description="Disordered" evidence="1">
    <location>
        <begin position="71"/>
        <end position="102"/>
    </location>
</feature>
<feature type="compositionally biased region" description="Polar residues" evidence="1">
    <location>
        <begin position="1"/>
        <end position="14"/>
    </location>
</feature>
<evidence type="ECO:0000313" key="2">
    <source>
        <dbReference type="EMBL" id="GAB98752.1"/>
    </source>
</evidence>
<organism evidence="2 3">
    <name type="scientific">Gordonia namibiensis NBRC 108229</name>
    <dbReference type="NCBI Taxonomy" id="1208314"/>
    <lineage>
        <taxon>Bacteria</taxon>
        <taxon>Bacillati</taxon>
        <taxon>Actinomycetota</taxon>
        <taxon>Actinomycetes</taxon>
        <taxon>Mycobacteriales</taxon>
        <taxon>Gordoniaceae</taxon>
        <taxon>Gordonia</taxon>
    </lineage>
</organism>
<comment type="caution">
    <text evidence="2">The sequence shown here is derived from an EMBL/GenBank/DDBJ whole genome shotgun (WGS) entry which is preliminary data.</text>
</comment>
<name>K6X314_9ACTN</name>
<reference evidence="2 3" key="1">
    <citation type="submission" date="2012-08" db="EMBL/GenBank/DDBJ databases">
        <title>Whole genome shotgun sequence of Gordonia namibiensis NBRC 108229.</title>
        <authorList>
            <person name="Isaki-Nakamura S."/>
            <person name="Hosoyama A."/>
            <person name="Tsuchikane K."/>
            <person name="Katsumata H."/>
            <person name="Baba S."/>
            <person name="Yamazaki S."/>
            <person name="Fujita N."/>
        </authorList>
    </citation>
    <scope>NUCLEOTIDE SEQUENCE [LARGE SCALE GENOMIC DNA]</scope>
    <source>
        <strain evidence="2 3">NBRC 108229</strain>
    </source>
</reference>